<evidence type="ECO:0000313" key="6">
    <source>
        <dbReference type="Proteomes" id="UP001144036"/>
    </source>
</evidence>
<comment type="caution">
    <text evidence="5">The sequence shown here is derived from an EMBL/GenBank/DDBJ whole genome shotgun (WGS) entry which is preliminary data.</text>
</comment>
<dbReference type="InterPro" id="IPR050555">
    <property type="entry name" value="Bact_Solute-Bind_Prot2"/>
</dbReference>
<organism evidence="5 6">
    <name type="scientific">Nonomuraea corallina</name>
    <dbReference type="NCBI Taxonomy" id="2989783"/>
    <lineage>
        <taxon>Bacteria</taxon>
        <taxon>Bacillati</taxon>
        <taxon>Actinomycetota</taxon>
        <taxon>Actinomycetes</taxon>
        <taxon>Streptosporangiales</taxon>
        <taxon>Streptosporangiaceae</taxon>
        <taxon>Nonomuraea</taxon>
    </lineage>
</organism>
<protein>
    <submittedName>
        <fullName evidence="5">Sugar ABC transporter substrate-binding protein</fullName>
    </submittedName>
</protein>
<evidence type="ECO:0000259" key="4">
    <source>
        <dbReference type="Pfam" id="PF13407"/>
    </source>
</evidence>
<dbReference type="InterPro" id="IPR025997">
    <property type="entry name" value="SBP_2_dom"/>
</dbReference>
<dbReference type="Gene3D" id="3.40.50.2300">
    <property type="match status" value="2"/>
</dbReference>
<comment type="similarity">
    <text evidence="2">Belongs to the bacterial solute-binding protein 2 family.</text>
</comment>
<evidence type="ECO:0000256" key="3">
    <source>
        <dbReference type="SAM" id="SignalP"/>
    </source>
</evidence>
<keyword evidence="6" id="KW-1185">Reference proteome</keyword>
<comment type="subcellular location">
    <subcellularLocation>
        <location evidence="1">Cell envelope</location>
    </subcellularLocation>
</comment>
<feature type="chain" id="PRO_5046822124" evidence="3">
    <location>
        <begin position="27"/>
        <end position="336"/>
    </location>
</feature>
<keyword evidence="3" id="KW-0732">Signal</keyword>
<dbReference type="PANTHER" id="PTHR30036">
    <property type="entry name" value="D-XYLOSE-BINDING PERIPLASMIC PROTEIN"/>
    <property type="match status" value="1"/>
</dbReference>
<dbReference type="InterPro" id="IPR028082">
    <property type="entry name" value="Peripla_BP_I"/>
</dbReference>
<dbReference type="PANTHER" id="PTHR30036:SF7">
    <property type="entry name" value="ABC TRANSPORTER PERIPLASMIC-BINDING PROTEIN YPHF"/>
    <property type="match status" value="1"/>
</dbReference>
<name>A0ABT4SB17_9ACTN</name>
<dbReference type="Proteomes" id="UP001144036">
    <property type="component" value="Unassembled WGS sequence"/>
</dbReference>
<dbReference type="SUPFAM" id="SSF53822">
    <property type="entry name" value="Periplasmic binding protein-like I"/>
    <property type="match status" value="1"/>
</dbReference>
<evidence type="ECO:0000313" key="5">
    <source>
        <dbReference type="EMBL" id="MDA0634401.1"/>
    </source>
</evidence>
<reference evidence="5" key="1">
    <citation type="submission" date="2022-11" db="EMBL/GenBank/DDBJ databases">
        <title>Nonomuraea corallina sp. nov., a new species of the genus Nonomuraea isolated from sea side sediment in Thai sea.</title>
        <authorList>
            <person name="Ngamcharungchit C."/>
            <person name="Matsumoto A."/>
            <person name="Suriyachadkun C."/>
            <person name="Panbangred W."/>
            <person name="Inahashi Y."/>
            <person name="Intra B."/>
        </authorList>
    </citation>
    <scope>NUCLEOTIDE SEQUENCE</scope>
    <source>
        <strain evidence="5">MCN248</strain>
    </source>
</reference>
<accession>A0ABT4SB17</accession>
<feature type="signal peptide" evidence="3">
    <location>
        <begin position="1"/>
        <end position="26"/>
    </location>
</feature>
<evidence type="ECO:0000256" key="2">
    <source>
        <dbReference type="ARBA" id="ARBA00007639"/>
    </source>
</evidence>
<dbReference type="PROSITE" id="PS51257">
    <property type="entry name" value="PROKAR_LIPOPROTEIN"/>
    <property type="match status" value="1"/>
</dbReference>
<dbReference type="EMBL" id="JAPNNL010000041">
    <property type="protein sequence ID" value="MDA0634401.1"/>
    <property type="molecule type" value="Genomic_DNA"/>
</dbReference>
<evidence type="ECO:0000256" key="1">
    <source>
        <dbReference type="ARBA" id="ARBA00004196"/>
    </source>
</evidence>
<feature type="domain" description="Periplasmic binding protein" evidence="4">
    <location>
        <begin position="65"/>
        <end position="298"/>
    </location>
</feature>
<dbReference type="Pfam" id="PF13407">
    <property type="entry name" value="Peripla_BP_4"/>
    <property type="match status" value="1"/>
</dbReference>
<sequence>MIAKSTRRFSRIRTLAAVGVTAALVAACGADTSTGQAGSAPAEGDPFKVGIVALDATQITALNERTAAQKKMKEIGWETTEINSDGDPAKAISAMQNLVQSGVNAIIVQTYTPDQLAAGLAAAKAADIPVFSTAGGVAGGGEAGAVELVAAANVNDKVIEAIKDKPKVELLQLRYTPGAPCRSRAEDLDAKLSGLSNVNVTRQEVKIPGGEQSAQEATAAWLQAHPDDGQTTFVIWPCFSEAAIGAVSAEKQAGRGPYELYTWDISKPAIQAIKDGYATGVLWIQVDKAGEQIVEMIKEWRDAGGSWQTKNVTAPSVLLTKDNIDQTLQENPELLN</sequence>
<dbReference type="RefSeq" id="WP_270155211.1">
    <property type="nucleotide sequence ID" value="NZ_JAPNNL010000041.1"/>
</dbReference>
<gene>
    <name evidence="5" type="ORF">OUY22_13335</name>
</gene>
<proteinExistence type="inferred from homology"/>